<name>A0A246F5Y0_PSENT</name>
<reference evidence="2 3" key="1">
    <citation type="submission" date="2017-06" db="EMBL/GenBank/DDBJ databases">
        <title>Draft genome of Pseudomonas nitroreducens DF05.</title>
        <authorList>
            <person name="Iyer R."/>
        </authorList>
    </citation>
    <scope>NUCLEOTIDE SEQUENCE [LARGE SCALE GENOMIC DNA]</scope>
    <source>
        <strain evidence="2 3">DF05</strain>
    </source>
</reference>
<dbReference type="InterPro" id="IPR029063">
    <property type="entry name" value="SAM-dependent_MTases_sf"/>
</dbReference>
<dbReference type="PANTHER" id="PTHR43861">
    <property type="entry name" value="TRANS-ACONITATE 2-METHYLTRANSFERASE-RELATED"/>
    <property type="match status" value="1"/>
</dbReference>
<comment type="caution">
    <text evidence="2">The sequence shown here is derived from an EMBL/GenBank/DDBJ whole genome shotgun (WGS) entry which is preliminary data.</text>
</comment>
<feature type="region of interest" description="Disordered" evidence="1">
    <location>
        <begin position="1"/>
        <end position="25"/>
    </location>
</feature>
<dbReference type="GO" id="GO:0008168">
    <property type="term" value="F:methyltransferase activity"/>
    <property type="evidence" value="ECO:0007669"/>
    <property type="project" value="UniProtKB-KW"/>
</dbReference>
<dbReference type="SUPFAM" id="SSF53335">
    <property type="entry name" value="S-adenosyl-L-methionine-dependent methyltransferases"/>
    <property type="match status" value="1"/>
</dbReference>
<dbReference type="CDD" id="cd02440">
    <property type="entry name" value="AdoMet_MTases"/>
    <property type="match status" value="1"/>
</dbReference>
<organism evidence="2 3">
    <name type="scientific">Pseudomonas nitroreducens</name>
    <dbReference type="NCBI Taxonomy" id="46680"/>
    <lineage>
        <taxon>Bacteria</taxon>
        <taxon>Pseudomonadati</taxon>
        <taxon>Pseudomonadota</taxon>
        <taxon>Gammaproteobacteria</taxon>
        <taxon>Pseudomonadales</taxon>
        <taxon>Pseudomonadaceae</taxon>
        <taxon>Pseudomonas</taxon>
    </lineage>
</organism>
<dbReference type="Proteomes" id="UP000198145">
    <property type="component" value="Unassembled WGS sequence"/>
</dbReference>
<dbReference type="GO" id="GO:0032259">
    <property type="term" value="P:methylation"/>
    <property type="evidence" value="ECO:0007669"/>
    <property type="project" value="UniProtKB-KW"/>
</dbReference>
<dbReference type="RefSeq" id="WP_088420532.1">
    <property type="nucleotide sequence ID" value="NZ_NJBA01000008.1"/>
</dbReference>
<accession>A0A246F5Y0</accession>
<protein>
    <submittedName>
        <fullName evidence="2">SAM-dependent methyltransferase</fullName>
    </submittedName>
</protein>
<sequence length="278" mass="30891">MFSRLKRALQAPTVAPADPARNGEPESAAVLPELGLIDMSLSGWFRNETGELIEGFPISTEDSVLDIGCGDGGFTTFAGRQGAEIFVADISQDNVSKAVLRVKETIARAVHPLVTDADPIPLPDGRVSRVIAMEVLEHVDDPAKFMAELTRIAQPGALFLLTVPDAASEHAQKGLAPQSYYRKPNHIRIFEREEFDQLVADAGLIIERRLHYGFYRTIWWMLYWAVEHADLATADSHPMIEKWRDTWGAILSMPKGKQIKRALDEVLPKSQVIIARKP</sequence>
<dbReference type="Pfam" id="PF13489">
    <property type="entry name" value="Methyltransf_23"/>
    <property type="match status" value="1"/>
</dbReference>
<evidence type="ECO:0000313" key="3">
    <source>
        <dbReference type="Proteomes" id="UP000198145"/>
    </source>
</evidence>
<gene>
    <name evidence="2" type="ORF">CEG18_21645</name>
</gene>
<dbReference type="Gene3D" id="3.40.50.150">
    <property type="entry name" value="Vaccinia Virus protein VP39"/>
    <property type="match status" value="1"/>
</dbReference>
<dbReference type="AlphaFoldDB" id="A0A246F5Y0"/>
<proteinExistence type="predicted"/>
<evidence type="ECO:0000256" key="1">
    <source>
        <dbReference type="SAM" id="MobiDB-lite"/>
    </source>
</evidence>
<keyword evidence="2" id="KW-0489">Methyltransferase</keyword>
<evidence type="ECO:0000313" key="2">
    <source>
        <dbReference type="EMBL" id="OWP48627.1"/>
    </source>
</evidence>
<keyword evidence="2" id="KW-0808">Transferase</keyword>
<dbReference type="EMBL" id="NJBA01000008">
    <property type="protein sequence ID" value="OWP48627.1"/>
    <property type="molecule type" value="Genomic_DNA"/>
</dbReference>